<gene>
    <name evidence="2" type="primary">SmydA-8_1</name>
    <name evidence="2" type="ORF">GWK47_034239</name>
</gene>
<evidence type="ECO:0000256" key="1">
    <source>
        <dbReference type="SAM" id="MobiDB-lite"/>
    </source>
</evidence>
<feature type="region of interest" description="Disordered" evidence="1">
    <location>
        <begin position="95"/>
        <end position="143"/>
    </location>
</feature>
<name>A0A8J4YJ26_CHIOP</name>
<dbReference type="PANTHER" id="PTHR46455:SF5">
    <property type="entry name" value="SET AND MYND DOMAIN CONTAINING, ARTHROPOD-SPECIFIC, MEMBER 4, ISOFORM A"/>
    <property type="match status" value="1"/>
</dbReference>
<evidence type="ECO:0000313" key="3">
    <source>
        <dbReference type="Proteomes" id="UP000770661"/>
    </source>
</evidence>
<feature type="compositionally biased region" description="Gly residues" evidence="1">
    <location>
        <begin position="103"/>
        <end position="117"/>
    </location>
</feature>
<dbReference type="Proteomes" id="UP000770661">
    <property type="component" value="Unassembled WGS sequence"/>
</dbReference>
<dbReference type="InterPro" id="IPR053010">
    <property type="entry name" value="SET_SmydA-8"/>
</dbReference>
<dbReference type="Gene3D" id="1.25.40.10">
    <property type="entry name" value="Tetratricopeptide repeat domain"/>
    <property type="match status" value="1"/>
</dbReference>
<organism evidence="2 3">
    <name type="scientific">Chionoecetes opilio</name>
    <name type="common">Atlantic snow crab</name>
    <name type="synonym">Cancer opilio</name>
    <dbReference type="NCBI Taxonomy" id="41210"/>
    <lineage>
        <taxon>Eukaryota</taxon>
        <taxon>Metazoa</taxon>
        <taxon>Ecdysozoa</taxon>
        <taxon>Arthropoda</taxon>
        <taxon>Crustacea</taxon>
        <taxon>Multicrustacea</taxon>
        <taxon>Malacostraca</taxon>
        <taxon>Eumalacostraca</taxon>
        <taxon>Eucarida</taxon>
        <taxon>Decapoda</taxon>
        <taxon>Pleocyemata</taxon>
        <taxon>Brachyura</taxon>
        <taxon>Eubrachyura</taxon>
        <taxon>Majoidea</taxon>
        <taxon>Majidae</taxon>
        <taxon>Chionoecetes</taxon>
    </lineage>
</organism>
<keyword evidence="3" id="KW-1185">Reference proteome</keyword>
<dbReference type="PANTHER" id="PTHR46455">
    <property type="entry name" value="SET AND MYND DOMAIN CONTAINING, ARTHROPOD-SPECIFIC, MEMBER 4, ISOFORM A"/>
    <property type="match status" value="1"/>
</dbReference>
<dbReference type="OrthoDB" id="6374143at2759"/>
<dbReference type="InterPro" id="IPR011990">
    <property type="entry name" value="TPR-like_helical_dom_sf"/>
</dbReference>
<proteinExistence type="predicted"/>
<protein>
    <submittedName>
        <fullName evidence="2">SET domain-containing protein SmydA-8, isoform A</fullName>
    </submittedName>
</protein>
<accession>A0A8J4YJ26</accession>
<sequence length="143" mass="14914">MSSCVWGRGESTYTHILSATTERRKHLRYGKFFDCACERCADPTELGTHFGALKCSQPGCGGSIVSTDPLLATNDAAWACDRCKYQVAATTVERSEQDSVLGAAGGGRRGPAEGGGAVAEVPIRPAPPSLPYGGDETHVVPGA</sequence>
<dbReference type="EMBL" id="JACEEZ010003125">
    <property type="protein sequence ID" value="KAG0727633.1"/>
    <property type="molecule type" value="Genomic_DNA"/>
</dbReference>
<reference evidence="2" key="1">
    <citation type="submission" date="2020-07" db="EMBL/GenBank/DDBJ databases">
        <title>The High-quality genome of the commercially important snow crab, Chionoecetes opilio.</title>
        <authorList>
            <person name="Jeong J.-H."/>
            <person name="Ryu S."/>
        </authorList>
    </citation>
    <scope>NUCLEOTIDE SEQUENCE</scope>
    <source>
        <strain evidence="2">MADBK_172401_WGS</strain>
        <tissue evidence="2">Digestive gland</tissue>
    </source>
</reference>
<evidence type="ECO:0000313" key="2">
    <source>
        <dbReference type="EMBL" id="KAG0727633.1"/>
    </source>
</evidence>
<dbReference type="AlphaFoldDB" id="A0A8J4YJ26"/>
<comment type="caution">
    <text evidence="2">The sequence shown here is derived from an EMBL/GenBank/DDBJ whole genome shotgun (WGS) entry which is preliminary data.</text>
</comment>